<gene>
    <name evidence="1" type="ORF">F2P45_34595</name>
</gene>
<evidence type="ECO:0000313" key="2">
    <source>
        <dbReference type="Proteomes" id="UP000609726"/>
    </source>
</evidence>
<feature type="non-terminal residue" evidence="1">
    <location>
        <position position="1"/>
    </location>
</feature>
<protein>
    <submittedName>
        <fullName evidence="1">Type VI secretion system tip protein VgrG</fullName>
    </submittedName>
</protein>
<proteinExistence type="predicted"/>
<feature type="non-terminal residue" evidence="1">
    <location>
        <position position="109"/>
    </location>
</feature>
<comment type="caution">
    <text evidence="1">The sequence shown here is derived from an EMBL/GenBank/DDBJ whole genome shotgun (WGS) entry which is preliminary data.</text>
</comment>
<evidence type="ECO:0000313" key="1">
    <source>
        <dbReference type="EMBL" id="NHZ94072.1"/>
    </source>
</evidence>
<dbReference type="Pfam" id="PF05954">
    <property type="entry name" value="Phage_GPD"/>
    <property type="match status" value="1"/>
</dbReference>
<organism evidence="1 2">
    <name type="scientific">Massilia mucilaginosa</name>
    <dbReference type="NCBI Taxonomy" id="2609282"/>
    <lineage>
        <taxon>Bacteria</taxon>
        <taxon>Pseudomonadati</taxon>
        <taxon>Pseudomonadota</taxon>
        <taxon>Betaproteobacteria</taxon>
        <taxon>Burkholderiales</taxon>
        <taxon>Oxalobacteraceae</taxon>
        <taxon>Telluria group</taxon>
        <taxon>Massilia</taxon>
    </lineage>
</organism>
<dbReference type="EMBL" id="WHJH01000284">
    <property type="protein sequence ID" value="NHZ94072.1"/>
    <property type="molecule type" value="Genomic_DNA"/>
</dbReference>
<name>A0ABX0P448_9BURK</name>
<reference evidence="1 2" key="1">
    <citation type="submission" date="2019-10" db="EMBL/GenBank/DDBJ databases">
        <title>Taxonomy of Antarctic Massilia spp.: description of Massilia rubra sp. nov., Massilia aquatica sp. nov., Massilia mucilaginosa sp. nov., Massilia frigida sp. nov. isolated from streams, lakes and regoliths.</title>
        <authorList>
            <person name="Holochova P."/>
            <person name="Sedlacek I."/>
            <person name="Kralova S."/>
            <person name="Maslanova I."/>
            <person name="Busse H.-J."/>
            <person name="Stankova E."/>
            <person name="Vrbovska V."/>
            <person name="Kovarovic V."/>
            <person name="Bartak M."/>
            <person name="Svec P."/>
            <person name="Pantucek R."/>
        </authorList>
    </citation>
    <scope>NUCLEOTIDE SEQUENCE [LARGE SCALE GENOMIC DNA]</scope>
    <source>
        <strain evidence="1 2">CCM 8733</strain>
    </source>
</reference>
<dbReference type="Proteomes" id="UP000609726">
    <property type="component" value="Unassembled WGS sequence"/>
</dbReference>
<keyword evidence="2" id="KW-1185">Reference proteome</keyword>
<dbReference type="RefSeq" id="WP_267877396.1">
    <property type="nucleotide sequence ID" value="NZ_WHJH01000284.1"/>
</dbReference>
<dbReference type="SUPFAM" id="SSF69279">
    <property type="entry name" value="Phage tail proteins"/>
    <property type="match status" value="1"/>
</dbReference>
<dbReference type="Gene3D" id="2.30.110.50">
    <property type="match status" value="1"/>
</dbReference>
<accession>A0ABX0P448</accession>
<sequence>GARQHSRLLRLSFPNQDAPLGDLLVNKLDAFESMSKPFEFKVELLSDNPNIPLKDMQGKMLCVEMVRRDGTLRYFTGRVFAFTLKTVDGGVSYYEALLGPWYKYLGMRK</sequence>